<gene>
    <name evidence="1" type="ORF">SE18_06520</name>
</gene>
<protein>
    <submittedName>
        <fullName evidence="1">Uncharacterized protein</fullName>
    </submittedName>
</protein>
<proteinExistence type="predicted"/>
<keyword evidence="2" id="KW-1185">Reference proteome</keyword>
<dbReference type="PATRIC" id="fig|70996.4.peg.4656"/>
<name>A0A0P6YIC7_9CHLR</name>
<accession>A0A0P6YIC7</accession>
<dbReference type="RefSeq" id="WP_054533626.1">
    <property type="nucleotide sequence ID" value="NZ_LGKP01000012.1"/>
</dbReference>
<organism evidence="1 2">
    <name type="scientific">Herpetosiphon geysericola</name>
    <dbReference type="NCBI Taxonomy" id="70996"/>
    <lineage>
        <taxon>Bacteria</taxon>
        <taxon>Bacillati</taxon>
        <taxon>Chloroflexota</taxon>
        <taxon>Chloroflexia</taxon>
        <taxon>Herpetosiphonales</taxon>
        <taxon>Herpetosiphonaceae</taxon>
        <taxon>Herpetosiphon</taxon>
    </lineage>
</organism>
<comment type="caution">
    <text evidence="1">The sequence shown here is derived from an EMBL/GenBank/DDBJ whole genome shotgun (WGS) entry which is preliminary data.</text>
</comment>
<evidence type="ECO:0000313" key="2">
    <source>
        <dbReference type="Proteomes" id="UP000050277"/>
    </source>
</evidence>
<dbReference type="EMBL" id="LGKP01000012">
    <property type="protein sequence ID" value="KPL90277.1"/>
    <property type="molecule type" value="Genomic_DNA"/>
</dbReference>
<sequence length="83" mass="8860">MAAPIDRAQILEALRTADTTISCYLDLESGSVISIDDTASDADTEAKRNDIMEGYGERFRYISGGQTGADDAAVQAWLDGEGL</sequence>
<dbReference type="AlphaFoldDB" id="A0A0P6YIC7"/>
<dbReference type="STRING" id="70996.SE18_06520"/>
<evidence type="ECO:0000313" key="1">
    <source>
        <dbReference type="EMBL" id="KPL90277.1"/>
    </source>
</evidence>
<dbReference type="Proteomes" id="UP000050277">
    <property type="component" value="Unassembled WGS sequence"/>
</dbReference>
<reference evidence="1 2" key="1">
    <citation type="submission" date="2015-07" db="EMBL/GenBank/DDBJ databases">
        <title>Whole genome sequence of Herpetosiphon geysericola DSM 7119.</title>
        <authorList>
            <person name="Hemp J."/>
            <person name="Ward L.M."/>
            <person name="Pace L.A."/>
            <person name="Fischer W.W."/>
        </authorList>
    </citation>
    <scope>NUCLEOTIDE SEQUENCE [LARGE SCALE GENOMIC DNA]</scope>
    <source>
        <strain evidence="1 2">DSM 7119</strain>
    </source>
</reference>
<dbReference type="OrthoDB" id="163376at2"/>